<evidence type="ECO:0000259" key="2">
    <source>
        <dbReference type="Pfam" id="PF12776"/>
    </source>
</evidence>
<comment type="caution">
    <text evidence="3">The sequence shown here is derived from an EMBL/GenBank/DDBJ whole genome shotgun (WGS) entry which is preliminary data.</text>
</comment>
<dbReference type="Pfam" id="PF12776">
    <property type="entry name" value="Myb_DNA-bind_3"/>
    <property type="match status" value="1"/>
</dbReference>
<dbReference type="PANTHER" id="PTHR46929:SF3">
    <property type="entry name" value="MYB_SANT-LIKE DOMAIN-CONTAINING PROTEIN"/>
    <property type="match status" value="1"/>
</dbReference>
<keyword evidence="4" id="KW-1185">Reference proteome</keyword>
<dbReference type="InterPro" id="IPR024752">
    <property type="entry name" value="Myb/SANT-like_dom"/>
</dbReference>
<dbReference type="Proteomes" id="UP000829196">
    <property type="component" value="Unassembled WGS sequence"/>
</dbReference>
<proteinExistence type="predicted"/>
<organism evidence="3 4">
    <name type="scientific">Dendrobium nobile</name>
    <name type="common">Orchid</name>
    <dbReference type="NCBI Taxonomy" id="94219"/>
    <lineage>
        <taxon>Eukaryota</taxon>
        <taxon>Viridiplantae</taxon>
        <taxon>Streptophyta</taxon>
        <taxon>Embryophyta</taxon>
        <taxon>Tracheophyta</taxon>
        <taxon>Spermatophyta</taxon>
        <taxon>Magnoliopsida</taxon>
        <taxon>Liliopsida</taxon>
        <taxon>Asparagales</taxon>
        <taxon>Orchidaceae</taxon>
        <taxon>Epidendroideae</taxon>
        <taxon>Malaxideae</taxon>
        <taxon>Dendrobiinae</taxon>
        <taxon>Dendrobium</taxon>
    </lineage>
</organism>
<dbReference type="EMBL" id="JAGYWB010000001">
    <property type="protein sequence ID" value="KAI0531184.1"/>
    <property type="molecule type" value="Genomic_DNA"/>
</dbReference>
<feature type="domain" description="Myb/SANT-like" evidence="2">
    <location>
        <begin position="41"/>
        <end position="134"/>
    </location>
</feature>
<protein>
    <recommendedName>
        <fullName evidence="2">Myb/SANT-like domain-containing protein</fullName>
    </recommendedName>
</protein>
<evidence type="ECO:0000256" key="1">
    <source>
        <dbReference type="SAM" id="MobiDB-lite"/>
    </source>
</evidence>
<reference evidence="3" key="1">
    <citation type="journal article" date="2022" name="Front. Genet.">
        <title>Chromosome-Scale Assembly of the Dendrobium nobile Genome Provides Insights Into the Molecular Mechanism of the Biosynthesis of the Medicinal Active Ingredient of Dendrobium.</title>
        <authorList>
            <person name="Xu Q."/>
            <person name="Niu S.-C."/>
            <person name="Li K.-L."/>
            <person name="Zheng P.-J."/>
            <person name="Zhang X.-J."/>
            <person name="Jia Y."/>
            <person name="Liu Y."/>
            <person name="Niu Y.-X."/>
            <person name="Yu L.-H."/>
            <person name="Chen D.-F."/>
            <person name="Zhang G.-Q."/>
        </authorList>
    </citation>
    <scope>NUCLEOTIDE SEQUENCE</scope>
    <source>
        <tissue evidence="3">Leaf</tissue>
    </source>
</reference>
<feature type="region of interest" description="Disordered" evidence="1">
    <location>
        <begin position="201"/>
        <end position="249"/>
    </location>
</feature>
<gene>
    <name evidence="3" type="ORF">KFK09_000737</name>
</gene>
<sequence>MKRFLKGKVAQRSSANTQADIMDDLDVKLGSSNKNILRTPRWPDQHNEVFGELLFEQYLGGHIIDEGLRKDKWKDLVGILNRRVEGNYTESSAQIRFKNMKADFRAVFQLANRSGWGWDENLHLPISSDDIWDEIIQENPKLAKYRRNPFHQYEIFEKICGDNIAVGTLARSSRKTNKSIEEVVTGGDVEEDVFLSGNGISFAPTDLRSNQNPEGENTEEPQTIPMSRSKRSSDDDIRKGRHPRRRAEKEKLTSVIDKHYVKTDQIIEKIDKICPYTTTQCLEKLGNIENISMEAIIAVHEALIECNDHKIAFMTWDGPLLQGWIEYILHNHPKFSGCSAWLPK</sequence>
<dbReference type="AlphaFoldDB" id="A0A8T3C9C9"/>
<evidence type="ECO:0000313" key="3">
    <source>
        <dbReference type="EMBL" id="KAI0531184.1"/>
    </source>
</evidence>
<evidence type="ECO:0000313" key="4">
    <source>
        <dbReference type="Proteomes" id="UP000829196"/>
    </source>
</evidence>
<accession>A0A8T3C9C9</accession>
<feature type="compositionally biased region" description="Polar residues" evidence="1">
    <location>
        <begin position="207"/>
        <end position="226"/>
    </location>
</feature>
<name>A0A8T3C9C9_DENNO</name>
<dbReference type="PANTHER" id="PTHR46929">
    <property type="entry name" value="EXPRESSED PROTEIN"/>
    <property type="match status" value="1"/>
</dbReference>
<dbReference type="OrthoDB" id="686198at2759"/>